<accession>A0AAN9YID6</accession>
<dbReference type="PANTHER" id="PTHR43611">
    <property type="entry name" value="ALPHA-D-GLUCOSE 1-PHOSPHATE PHOSPHATASE"/>
    <property type="match status" value="1"/>
</dbReference>
<dbReference type="Gene3D" id="1.50.10.20">
    <property type="match status" value="1"/>
</dbReference>
<protein>
    <submittedName>
        <fullName evidence="1">Uncharacterized protein</fullName>
    </submittedName>
</protein>
<sequence length="395" mass="44088">MRKPDLCFFQHVLDEINPRPSEVVMVDDKAENICAARSVGIHGVLVNGAPAGVGQTLRNLFLDPISRAETYLKNNAGNLDSVVEGRDIVIKDNFCQLMIWELTGDADIIYLRWPSGKVQGKVHGAQTSAGGGDNDRSMTAPVRGKLENGLWNYFYGETVLTTREFPPDADTTSTAYLSVPESYLSEMADVKLVLEAMASNTSPDGIMQTYFCDDRPRTSPEVCCNILRVFYRFDRQHAQSHSPPDPRIRRTEEWVIRCLKNRAYLYGSRVYSVPEAFLYFAAQLYVELGCGHDHDPHHDAYPLKAGLEPIKEALLERINAKTNPLALALRVSACQLVGLERSRYRQDLDALKSLQEEDGGWPAGHFCCTGRTGDRIGNRGLTTALAAKVIRHERV</sequence>
<dbReference type="InterPro" id="IPR006439">
    <property type="entry name" value="HAD-SF_hydro_IA"/>
</dbReference>
<dbReference type="Gene3D" id="3.40.50.1000">
    <property type="entry name" value="HAD superfamily/HAD-like"/>
    <property type="match status" value="1"/>
</dbReference>
<reference evidence="1 2" key="1">
    <citation type="submission" date="2024-02" db="EMBL/GenBank/DDBJ databases">
        <title>De novo assembly and annotation of 12 fungi associated with fruit tree decline syndrome in Ontario, Canada.</title>
        <authorList>
            <person name="Sulman M."/>
            <person name="Ellouze W."/>
            <person name="Ilyukhin E."/>
        </authorList>
    </citation>
    <scope>NUCLEOTIDE SEQUENCE [LARGE SCALE GENOMIC DNA]</scope>
    <source>
        <strain evidence="1 2">M11/M66-122</strain>
    </source>
</reference>
<comment type="caution">
    <text evidence="1">The sequence shown here is derived from an EMBL/GenBank/DDBJ whole genome shotgun (WGS) entry which is preliminary data.</text>
</comment>
<dbReference type="AlphaFoldDB" id="A0AAN9YID6"/>
<keyword evidence="2" id="KW-1185">Reference proteome</keyword>
<dbReference type="NCBIfam" id="TIGR01509">
    <property type="entry name" value="HAD-SF-IA-v3"/>
    <property type="match status" value="1"/>
</dbReference>
<dbReference type="InterPro" id="IPR036412">
    <property type="entry name" value="HAD-like_sf"/>
</dbReference>
<dbReference type="GO" id="GO:0016791">
    <property type="term" value="F:phosphatase activity"/>
    <property type="evidence" value="ECO:0007669"/>
    <property type="project" value="UniProtKB-ARBA"/>
</dbReference>
<evidence type="ECO:0000313" key="1">
    <source>
        <dbReference type="EMBL" id="KAK7745101.1"/>
    </source>
</evidence>
<dbReference type="Proteomes" id="UP001320420">
    <property type="component" value="Unassembled WGS sequence"/>
</dbReference>
<dbReference type="EMBL" id="JAKJXP020000113">
    <property type="protein sequence ID" value="KAK7745101.1"/>
    <property type="molecule type" value="Genomic_DNA"/>
</dbReference>
<dbReference type="SUPFAM" id="SSF48239">
    <property type="entry name" value="Terpenoid cyclases/Protein prenyltransferases"/>
    <property type="match status" value="1"/>
</dbReference>
<dbReference type="InterPro" id="IPR008930">
    <property type="entry name" value="Terpenoid_cyclase/PrenylTrfase"/>
</dbReference>
<dbReference type="InterPro" id="IPR023214">
    <property type="entry name" value="HAD_sf"/>
</dbReference>
<organism evidence="1 2">
    <name type="scientific">Diatrype stigma</name>
    <dbReference type="NCBI Taxonomy" id="117547"/>
    <lineage>
        <taxon>Eukaryota</taxon>
        <taxon>Fungi</taxon>
        <taxon>Dikarya</taxon>
        <taxon>Ascomycota</taxon>
        <taxon>Pezizomycotina</taxon>
        <taxon>Sordariomycetes</taxon>
        <taxon>Xylariomycetidae</taxon>
        <taxon>Xylariales</taxon>
        <taxon>Diatrypaceae</taxon>
        <taxon>Diatrype</taxon>
    </lineage>
</organism>
<gene>
    <name evidence="1" type="ORF">SLS62_009965</name>
</gene>
<dbReference type="PANTHER" id="PTHR43611:SF3">
    <property type="entry name" value="FLAVIN MONONUCLEOTIDE HYDROLASE 1, CHLOROPLATIC"/>
    <property type="match status" value="1"/>
</dbReference>
<evidence type="ECO:0000313" key="2">
    <source>
        <dbReference type="Proteomes" id="UP001320420"/>
    </source>
</evidence>
<proteinExistence type="predicted"/>
<dbReference type="SUPFAM" id="SSF56784">
    <property type="entry name" value="HAD-like"/>
    <property type="match status" value="1"/>
</dbReference>
<name>A0AAN9YID6_9PEZI</name>